<gene>
    <name evidence="1" type="ORF">AK812_SmicGene12069</name>
</gene>
<dbReference type="SUPFAM" id="SSF52799">
    <property type="entry name" value="(Phosphotyrosine protein) phosphatases II"/>
    <property type="match status" value="1"/>
</dbReference>
<dbReference type="Proteomes" id="UP000186817">
    <property type="component" value="Unassembled WGS sequence"/>
</dbReference>
<reference evidence="1 2" key="1">
    <citation type="submission" date="2016-02" db="EMBL/GenBank/DDBJ databases">
        <title>Genome analysis of coral dinoflagellate symbionts highlights evolutionary adaptations to a symbiotic lifestyle.</title>
        <authorList>
            <person name="Aranda M."/>
            <person name="Li Y."/>
            <person name="Liew Y.J."/>
            <person name="Baumgarten S."/>
            <person name="Simakov O."/>
            <person name="Wilson M."/>
            <person name="Piel J."/>
            <person name="Ashoor H."/>
            <person name="Bougouffa S."/>
            <person name="Bajic V.B."/>
            <person name="Ryu T."/>
            <person name="Ravasi T."/>
            <person name="Bayer T."/>
            <person name="Micklem G."/>
            <person name="Kim H."/>
            <person name="Bhak J."/>
            <person name="Lajeunesse T.C."/>
            <person name="Voolstra C.R."/>
        </authorList>
    </citation>
    <scope>NUCLEOTIDE SEQUENCE [LARGE SCALE GENOMIC DNA]</scope>
    <source>
        <strain evidence="1 2">CCMP2467</strain>
    </source>
</reference>
<dbReference type="OrthoDB" id="10252009at2759"/>
<dbReference type="PANTHER" id="PTHR46653">
    <property type="entry name" value="SPECIFICITY PROTEIN PHOSPHATASE, PUTATIVE-RELATED"/>
    <property type="match status" value="1"/>
</dbReference>
<dbReference type="CDD" id="cd14498">
    <property type="entry name" value="DSP"/>
    <property type="match status" value="1"/>
</dbReference>
<name>A0A1Q9EBM9_SYMMI</name>
<accession>A0A1Q9EBM9</accession>
<comment type="caution">
    <text evidence="1">The sequence shown here is derived from an EMBL/GenBank/DDBJ whole genome shotgun (WGS) entry which is preliminary data.</text>
</comment>
<sequence length="189" mass="20373">MAGLPAGCEILGAVKIKDGLFVGDELAAQDLEFVVANKVTRVINCAGRQVPNHWESIGVAYLTYYWIDADSQVILDQRDGEPLHSGCVGVNISRQPAVMPVPHDAKANDAASELFPVLNQLELPPLQHHVPCSDVPSAASLLRPFLLCRPPLCLEASARQAVGARDKPDFSLQTPELLFPLLPVISPNP</sequence>
<proteinExistence type="predicted"/>
<dbReference type="PANTHER" id="PTHR46653:SF1">
    <property type="entry name" value="SPECIFICITY PROTEIN PHOSPHATASE, PUTATIVE-RELATED"/>
    <property type="match status" value="1"/>
</dbReference>
<organism evidence="1 2">
    <name type="scientific">Symbiodinium microadriaticum</name>
    <name type="common">Dinoflagellate</name>
    <name type="synonym">Zooxanthella microadriatica</name>
    <dbReference type="NCBI Taxonomy" id="2951"/>
    <lineage>
        <taxon>Eukaryota</taxon>
        <taxon>Sar</taxon>
        <taxon>Alveolata</taxon>
        <taxon>Dinophyceae</taxon>
        <taxon>Suessiales</taxon>
        <taxon>Symbiodiniaceae</taxon>
        <taxon>Symbiodinium</taxon>
    </lineage>
</organism>
<dbReference type="InterPro" id="IPR029021">
    <property type="entry name" value="Prot-tyrosine_phosphatase-like"/>
</dbReference>
<keyword evidence="2" id="KW-1185">Reference proteome</keyword>
<evidence type="ECO:0000313" key="1">
    <source>
        <dbReference type="EMBL" id="OLQ04844.1"/>
    </source>
</evidence>
<dbReference type="EMBL" id="LSRX01000200">
    <property type="protein sequence ID" value="OLQ04844.1"/>
    <property type="molecule type" value="Genomic_DNA"/>
</dbReference>
<protein>
    <submittedName>
        <fullName evidence="1">Uncharacterized protein</fullName>
    </submittedName>
</protein>
<dbReference type="Gene3D" id="3.90.190.10">
    <property type="entry name" value="Protein tyrosine phosphatase superfamily"/>
    <property type="match status" value="1"/>
</dbReference>
<dbReference type="AlphaFoldDB" id="A0A1Q9EBM9"/>
<evidence type="ECO:0000313" key="2">
    <source>
        <dbReference type="Proteomes" id="UP000186817"/>
    </source>
</evidence>